<sequence length="488" mass="55636">MRTLRSLVTASLTKGLQRRRWSPHSCEPLWFGTSHPSSSSRSCGSVKNDSPETPAKSAKEVDPEVMRNIQNLIEGLAYNSPAALKDLFELSCEQFMKYGHRRSESQKHLEVMEESFRTRARQIIKNRTDEGPLQDGLLKSLDGCYQSLEILQGRLDDVVNAKHRVDDEEVEGDEHEPIVVKDSKEWHGTEAHPCHQRWVMDAEVDYQSELQRTERKGRILDVETSILLSNLPDPCEEEMVKASLTACGEIAHVEICNEWKEMVEATREGPDTMMMKDGELVRKPPPKYSLSYALIEFKEIAGRQRAMRKLCRLHGILINEVQRVKLSKQWSFQTVARPTYPQDLRLKRSLLLRGLPIHMDPSEVLQAVLRRLTSARGKLLNCRAFRVRGGGPLQRLEVQVGPDGCDVDQEPPELSPAADHETLDDTLRCCPAGNGGEMVLRFKNFQEAYISRERLQALELGGRRVFVGFPPWRPQAVWSDCRGYDLEE</sequence>
<organism evidence="2">
    <name type="scientific">Cladocopium goreaui</name>
    <dbReference type="NCBI Taxonomy" id="2562237"/>
    <lineage>
        <taxon>Eukaryota</taxon>
        <taxon>Sar</taxon>
        <taxon>Alveolata</taxon>
        <taxon>Dinophyceae</taxon>
        <taxon>Suessiales</taxon>
        <taxon>Symbiodiniaceae</taxon>
        <taxon>Cladocopium</taxon>
    </lineage>
</organism>
<dbReference type="GO" id="GO:0003676">
    <property type="term" value="F:nucleic acid binding"/>
    <property type="evidence" value="ECO:0007669"/>
    <property type="project" value="InterPro"/>
</dbReference>
<evidence type="ECO:0000313" key="4">
    <source>
        <dbReference type="Proteomes" id="UP001152797"/>
    </source>
</evidence>
<feature type="non-terminal residue" evidence="2">
    <location>
        <position position="488"/>
    </location>
</feature>
<reference evidence="3" key="2">
    <citation type="submission" date="2024-04" db="EMBL/GenBank/DDBJ databases">
        <authorList>
            <person name="Chen Y."/>
            <person name="Shah S."/>
            <person name="Dougan E. K."/>
            <person name="Thang M."/>
            <person name="Chan C."/>
        </authorList>
    </citation>
    <scope>NUCLEOTIDE SEQUENCE [LARGE SCALE GENOMIC DNA]</scope>
</reference>
<dbReference type="InterPro" id="IPR012677">
    <property type="entry name" value="Nucleotide-bd_a/b_plait_sf"/>
</dbReference>
<dbReference type="InterPro" id="IPR035979">
    <property type="entry name" value="RBD_domain_sf"/>
</dbReference>
<evidence type="ECO:0000313" key="2">
    <source>
        <dbReference type="EMBL" id="CAI4012549.1"/>
    </source>
</evidence>
<protein>
    <submittedName>
        <fullName evidence="2">Uncharacterized protein</fullName>
    </submittedName>
</protein>
<dbReference type="OrthoDB" id="436622at2759"/>
<feature type="compositionally biased region" description="Low complexity" evidence="1">
    <location>
        <begin position="34"/>
        <end position="45"/>
    </location>
</feature>
<name>A0A9P1DLK3_9DINO</name>
<dbReference type="CDD" id="cd00590">
    <property type="entry name" value="RRM_SF"/>
    <property type="match status" value="1"/>
</dbReference>
<proteinExistence type="predicted"/>
<evidence type="ECO:0000313" key="3">
    <source>
        <dbReference type="EMBL" id="CAL1165924.1"/>
    </source>
</evidence>
<evidence type="ECO:0000256" key="1">
    <source>
        <dbReference type="SAM" id="MobiDB-lite"/>
    </source>
</evidence>
<dbReference type="SUPFAM" id="SSF54928">
    <property type="entry name" value="RNA-binding domain, RBD"/>
    <property type="match status" value="1"/>
</dbReference>
<dbReference type="EMBL" id="CAMXCT030005523">
    <property type="protein sequence ID" value="CAL4799861.1"/>
    <property type="molecule type" value="Genomic_DNA"/>
</dbReference>
<dbReference type="EMBL" id="CAMXCT010005523">
    <property type="protein sequence ID" value="CAI4012549.1"/>
    <property type="molecule type" value="Genomic_DNA"/>
</dbReference>
<dbReference type="Gene3D" id="3.30.70.330">
    <property type="match status" value="1"/>
</dbReference>
<keyword evidence="4" id="KW-1185">Reference proteome</keyword>
<dbReference type="AlphaFoldDB" id="A0A9P1DLK3"/>
<comment type="caution">
    <text evidence="2">The sequence shown here is derived from an EMBL/GenBank/DDBJ whole genome shotgun (WGS) entry which is preliminary data.</text>
</comment>
<accession>A0A9P1DLK3</accession>
<dbReference type="Proteomes" id="UP001152797">
    <property type="component" value="Unassembled WGS sequence"/>
</dbReference>
<feature type="region of interest" description="Disordered" evidence="1">
    <location>
        <begin position="32"/>
        <end position="60"/>
    </location>
</feature>
<reference evidence="2" key="1">
    <citation type="submission" date="2022-10" db="EMBL/GenBank/DDBJ databases">
        <authorList>
            <person name="Chen Y."/>
            <person name="Dougan E. K."/>
            <person name="Chan C."/>
            <person name="Rhodes N."/>
            <person name="Thang M."/>
        </authorList>
    </citation>
    <scope>NUCLEOTIDE SEQUENCE</scope>
</reference>
<gene>
    <name evidence="2" type="ORF">C1SCF055_LOCUS37599</name>
</gene>
<dbReference type="EMBL" id="CAMXCT020005523">
    <property type="protein sequence ID" value="CAL1165924.1"/>
    <property type="molecule type" value="Genomic_DNA"/>
</dbReference>